<sequence length="145" mass="15218">MTSLPGLPARLRALREAWRLSQREMAESVGGSQRAWADYEGGRTMPGAAVLGALAGRGCDLHWLLLGEGAMQRGPSQGLDEPLLAACLAGVERALAARGKSLDAGKKALVVTEIYMLTQERMAGATDAAAGPSEDLVARFVRLAS</sequence>
<name>A0A286G5Q4_9PROT</name>
<dbReference type="InterPro" id="IPR010982">
    <property type="entry name" value="Lambda_DNA-bd_dom_sf"/>
</dbReference>
<evidence type="ECO:0000313" key="3">
    <source>
        <dbReference type="Proteomes" id="UP000219621"/>
    </source>
</evidence>
<keyword evidence="3" id="KW-1185">Reference proteome</keyword>
<dbReference type="PROSITE" id="PS50943">
    <property type="entry name" value="HTH_CROC1"/>
    <property type="match status" value="1"/>
</dbReference>
<protein>
    <submittedName>
        <fullName evidence="2">Helix-turn-helix domain-containing protein</fullName>
    </submittedName>
</protein>
<dbReference type="Proteomes" id="UP000219621">
    <property type="component" value="Unassembled WGS sequence"/>
</dbReference>
<gene>
    <name evidence="2" type="ORF">SAMN05421508_101680</name>
</gene>
<dbReference type="SUPFAM" id="SSF47413">
    <property type="entry name" value="lambda repressor-like DNA-binding domains"/>
    <property type="match status" value="1"/>
</dbReference>
<dbReference type="Pfam" id="PF13560">
    <property type="entry name" value="HTH_31"/>
    <property type="match status" value="1"/>
</dbReference>
<organism evidence="2 3">
    <name type="scientific">Caenispirillum bisanense</name>
    <dbReference type="NCBI Taxonomy" id="414052"/>
    <lineage>
        <taxon>Bacteria</taxon>
        <taxon>Pseudomonadati</taxon>
        <taxon>Pseudomonadota</taxon>
        <taxon>Alphaproteobacteria</taxon>
        <taxon>Rhodospirillales</taxon>
        <taxon>Novispirillaceae</taxon>
        <taxon>Caenispirillum</taxon>
    </lineage>
</organism>
<dbReference type="EMBL" id="OCNJ01000001">
    <property type="protein sequence ID" value="SOD90838.1"/>
    <property type="molecule type" value="Genomic_DNA"/>
</dbReference>
<reference evidence="2 3" key="1">
    <citation type="submission" date="2017-09" db="EMBL/GenBank/DDBJ databases">
        <authorList>
            <person name="Ehlers B."/>
            <person name="Leendertz F.H."/>
        </authorList>
    </citation>
    <scope>NUCLEOTIDE SEQUENCE [LARGE SCALE GENOMIC DNA]</scope>
    <source>
        <strain evidence="2 3">USBA 140</strain>
    </source>
</reference>
<dbReference type="Gene3D" id="1.10.260.40">
    <property type="entry name" value="lambda repressor-like DNA-binding domains"/>
    <property type="match status" value="1"/>
</dbReference>
<dbReference type="AlphaFoldDB" id="A0A286G5Q4"/>
<dbReference type="RefSeq" id="WP_176525002.1">
    <property type="nucleotide sequence ID" value="NZ_OCNJ01000001.1"/>
</dbReference>
<dbReference type="SMART" id="SM00530">
    <property type="entry name" value="HTH_XRE"/>
    <property type="match status" value="1"/>
</dbReference>
<proteinExistence type="predicted"/>
<evidence type="ECO:0000313" key="2">
    <source>
        <dbReference type="EMBL" id="SOD90838.1"/>
    </source>
</evidence>
<dbReference type="InterPro" id="IPR001387">
    <property type="entry name" value="Cro/C1-type_HTH"/>
</dbReference>
<feature type="domain" description="HTH cro/C1-type" evidence="1">
    <location>
        <begin position="11"/>
        <end position="64"/>
    </location>
</feature>
<dbReference type="GO" id="GO:0003677">
    <property type="term" value="F:DNA binding"/>
    <property type="evidence" value="ECO:0007669"/>
    <property type="project" value="InterPro"/>
</dbReference>
<evidence type="ECO:0000259" key="1">
    <source>
        <dbReference type="PROSITE" id="PS50943"/>
    </source>
</evidence>
<accession>A0A286G5Q4</accession>
<dbReference type="CDD" id="cd00093">
    <property type="entry name" value="HTH_XRE"/>
    <property type="match status" value="1"/>
</dbReference>